<dbReference type="AlphaFoldDB" id="A0A1M5J266"/>
<name>A0A1M5J266_9RHOB</name>
<keyword evidence="5 8" id="KW-0408">Iron</keyword>
<gene>
    <name evidence="9" type="ORF">SAMN04488044_0514</name>
</gene>
<dbReference type="SUPFAM" id="SSF48264">
    <property type="entry name" value="Cytochrome P450"/>
    <property type="match status" value="1"/>
</dbReference>
<keyword evidence="6 8" id="KW-0503">Monooxygenase</keyword>
<evidence type="ECO:0000256" key="5">
    <source>
        <dbReference type="ARBA" id="ARBA00023004"/>
    </source>
</evidence>
<dbReference type="InterPro" id="IPR002397">
    <property type="entry name" value="Cyt_P450_B"/>
</dbReference>
<evidence type="ECO:0000313" key="10">
    <source>
        <dbReference type="Proteomes" id="UP000184211"/>
    </source>
</evidence>
<dbReference type="PANTHER" id="PTHR46696:SF1">
    <property type="entry name" value="CYTOCHROME P450 YJIB-RELATED"/>
    <property type="match status" value="1"/>
</dbReference>
<comment type="function">
    <text evidence="7">Cytochromes P450 are a group of heme-thiolate monooxygenases. They oxidize a variety of structurally unrelated compounds, including steroids, fatty acids, and xenobiotics.</text>
</comment>
<reference evidence="10" key="1">
    <citation type="submission" date="2016-11" db="EMBL/GenBank/DDBJ databases">
        <authorList>
            <person name="Varghese N."/>
            <person name="Submissions S."/>
        </authorList>
    </citation>
    <scope>NUCLEOTIDE SEQUENCE [LARGE SCALE GENOMIC DNA]</scope>
    <source>
        <strain evidence="10">DSM 28223</strain>
    </source>
</reference>
<dbReference type="CDD" id="cd20625">
    <property type="entry name" value="CYP164-like"/>
    <property type="match status" value="1"/>
</dbReference>
<evidence type="ECO:0000313" key="9">
    <source>
        <dbReference type="EMBL" id="SHG34320.1"/>
    </source>
</evidence>
<dbReference type="GO" id="GO:0004497">
    <property type="term" value="F:monooxygenase activity"/>
    <property type="evidence" value="ECO:0007669"/>
    <property type="project" value="UniProtKB-KW"/>
</dbReference>
<comment type="similarity">
    <text evidence="1 8">Belongs to the cytochrome P450 family.</text>
</comment>
<dbReference type="FunFam" id="1.10.630.10:FF:000018">
    <property type="entry name" value="Cytochrome P450 monooxygenase"/>
    <property type="match status" value="1"/>
</dbReference>
<dbReference type="PRINTS" id="PR00359">
    <property type="entry name" value="BP450"/>
</dbReference>
<dbReference type="InterPro" id="IPR036396">
    <property type="entry name" value="Cyt_P450_sf"/>
</dbReference>
<dbReference type="Proteomes" id="UP000184211">
    <property type="component" value="Unassembled WGS sequence"/>
</dbReference>
<dbReference type="EMBL" id="FQWM01000001">
    <property type="protein sequence ID" value="SHG34320.1"/>
    <property type="molecule type" value="Genomic_DNA"/>
</dbReference>
<dbReference type="STRING" id="870908.SAMN04488044_0514"/>
<dbReference type="Gene3D" id="1.10.630.10">
    <property type="entry name" value="Cytochrome P450"/>
    <property type="match status" value="1"/>
</dbReference>
<dbReference type="Pfam" id="PF00067">
    <property type="entry name" value="p450"/>
    <property type="match status" value="2"/>
</dbReference>
<evidence type="ECO:0000256" key="7">
    <source>
        <dbReference type="ARBA" id="ARBA00043906"/>
    </source>
</evidence>
<dbReference type="InterPro" id="IPR001128">
    <property type="entry name" value="Cyt_P450"/>
</dbReference>
<organism evidence="9 10">
    <name type="scientific">Cognatishimia maritima</name>
    <dbReference type="NCBI Taxonomy" id="870908"/>
    <lineage>
        <taxon>Bacteria</taxon>
        <taxon>Pseudomonadati</taxon>
        <taxon>Pseudomonadota</taxon>
        <taxon>Alphaproteobacteria</taxon>
        <taxon>Rhodobacterales</taxon>
        <taxon>Paracoccaceae</taxon>
        <taxon>Cognatishimia</taxon>
    </lineage>
</organism>
<dbReference type="GO" id="GO:0020037">
    <property type="term" value="F:heme binding"/>
    <property type="evidence" value="ECO:0007669"/>
    <property type="project" value="InterPro"/>
</dbReference>
<dbReference type="PANTHER" id="PTHR46696">
    <property type="entry name" value="P450, PUTATIVE (EUROFUNG)-RELATED"/>
    <property type="match status" value="1"/>
</dbReference>
<protein>
    <submittedName>
        <fullName evidence="9">Unspecific monooxygenase</fullName>
    </submittedName>
</protein>
<evidence type="ECO:0000256" key="3">
    <source>
        <dbReference type="ARBA" id="ARBA00022723"/>
    </source>
</evidence>
<keyword evidence="4 8" id="KW-0560">Oxidoreductase</keyword>
<keyword evidence="2 8" id="KW-0349">Heme</keyword>
<evidence type="ECO:0000256" key="1">
    <source>
        <dbReference type="ARBA" id="ARBA00010617"/>
    </source>
</evidence>
<dbReference type="PROSITE" id="PS00086">
    <property type="entry name" value="CYTOCHROME_P450"/>
    <property type="match status" value="1"/>
</dbReference>
<evidence type="ECO:0000256" key="6">
    <source>
        <dbReference type="ARBA" id="ARBA00023033"/>
    </source>
</evidence>
<dbReference type="GO" id="GO:0016705">
    <property type="term" value="F:oxidoreductase activity, acting on paired donors, with incorporation or reduction of molecular oxygen"/>
    <property type="evidence" value="ECO:0007669"/>
    <property type="project" value="InterPro"/>
</dbReference>
<evidence type="ECO:0000256" key="8">
    <source>
        <dbReference type="RuleBase" id="RU000461"/>
    </source>
</evidence>
<sequence>MSNASSCKKVTKHGNSACIQEVICKSDHMIKLSQSPTEAAFVQDPYPFYDAARRQGSVHYWEDYDMHAAFSYATVSMLLKDRRLGREAPPDLAKPPAPHTKAFYEIEAHSMLELEPPRHTRLRGLVMRAFTSRRIQNLEPEIDALCRDLCATFPDQPFDLLEHYATKVPVIIIARMLGVPEDMCDQLLRWSNAMVAMYQASRTYDTEVAAAKASSEFSAFMRDYIEMRRASPADDLLTELIAAEEDGERLTTDEMISTCILLLNAGHEATVHTIGNAVKTLLESGADLTCLSPERIQTTVEELIRFDPPLHMFTRYAYEPVEVGGITLQPGDQIALLLGAANRDPGMWEDAHVFNPNRVIKTNMAFGAGRHFCIGAPLARLELQVALSVLFECCPNLKLTESPTYANVYHFHGLTRLMVSR</sequence>
<proteinExistence type="inferred from homology"/>
<evidence type="ECO:0000256" key="4">
    <source>
        <dbReference type="ARBA" id="ARBA00023002"/>
    </source>
</evidence>
<dbReference type="GO" id="GO:0005506">
    <property type="term" value="F:iron ion binding"/>
    <property type="evidence" value="ECO:0007669"/>
    <property type="project" value="InterPro"/>
</dbReference>
<keyword evidence="10" id="KW-1185">Reference proteome</keyword>
<keyword evidence="3 8" id="KW-0479">Metal-binding</keyword>
<dbReference type="InterPro" id="IPR017972">
    <property type="entry name" value="Cyt_P450_CS"/>
</dbReference>
<dbReference type="PRINTS" id="PR00385">
    <property type="entry name" value="P450"/>
</dbReference>
<accession>A0A1M5J266</accession>
<evidence type="ECO:0000256" key="2">
    <source>
        <dbReference type="ARBA" id="ARBA00022617"/>
    </source>
</evidence>